<name>A0ABV9D7H2_9MICO</name>
<dbReference type="EMBL" id="JBHSGF010000001">
    <property type="protein sequence ID" value="MFC4553995.1"/>
    <property type="molecule type" value="Genomic_DNA"/>
</dbReference>
<dbReference type="PANTHER" id="PTHR46268">
    <property type="entry name" value="STRESS RESPONSE PROTEIN NHAX"/>
    <property type="match status" value="1"/>
</dbReference>
<organism evidence="3 4">
    <name type="scientific">Georgenia faecalis</name>
    <dbReference type="NCBI Taxonomy" id="2483799"/>
    <lineage>
        <taxon>Bacteria</taxon>
        <taxon>Bacillati</taxon>
        <taxon>Actinomycetota</taxon>
        <taxon>Actinomycetes</taxon>
        <taxon>Micrococcales</taxon>
        <taxon>Bogoriellaceae</taxon>
        <taxon>Georgenia</taxon>
    </lineage>
</organism>
<dbReference type="Pfam" id="PF00582">
    <property type="entry name" value="Usp"/>
    <property type="match status" value="2"/>
</dbReference>
<dbReference type="PANTHER" id="PTHR46268:SF6">
    <property type="entry name" value="UNIVERSAL STRESS PROTEIN UP12"/>
    <property type="match status" value="1"/>
</dbReference>
<dbReference type="Gene3D" id="3.40.50.620">
    <property type="entry name" value="HUPs"/>
    <property type="match status" value="2"/>
</dbReference>
<dbReference type="RefSeq" id="WP_122823210.1">
    <property type="nucleotide sequence ID" value="NZ_CP033325.1"/>
</dbReference>
<feature type="domain" description="UspA" evidence="2">
    <location>
        <begin position="151"/>
        <end position="282"/>
    </location>
</feature>
<dbReference type="InterPro" id="IPR014729">
    <property type="entry name" value="Rossmann-like_a/b/a_fold"/>
</dbReference>
<protein>
    <submittedName>
        <fullName evidence="3">Universal stress protein</fullName>
    </submittedName>
</protein>
<feature type="domain" description="UspA" evidence="2">
    <location>
        <begin position="10"/>
        <end position="142"/>
    </location>
</feature>
<dbReference type="InterPro" id="IPR006015">
    <property type="entry name" value="Universal_stress_UspA"/>
</dbReference>
<evidence type="ECO:0000313" key="3">
    <source>
        <dbReference type="EMBL" id="MFC4553995.1"/>
    </source>
</evidence>
<evidence type="ECO:0000313" key="4">
    <source>
        <dbReference type="Proteomes" id="UP001595955"/>
    </source>
</evidence>
<evidence type="ECO:0000259" key="2">
    <source>
        <dbReference type="Pfam" id="PF00582"/>
    </source>
</evidence>
<dbReference type="SUPFAM" id="SSF52402">
    <property type="entry name" value="Adenine nucleotide alpha hydrolases-like"/>
    <property type="match status" value="2"/>
</dbReference>
<evidence type="ECO:0000256" key="1">
    <source>
        <dbReference type="ARBA" id="ARBA00008791"/>
    </source>
</evidence>
<accession>A0ABV9D7H2</accession>
<dbReference type="Proteomes" id="UP001595955">
    <property type="component" value="Unassembled WGS sequence"/>
</dbReference>
<proteinExistence type="inferred from homology"/>
<keyword evidence="4" id="KW-1185">Reference proteome</keyword>
<reference evidence="4" key="1">
    <citation type="journal article" date="2019" name="Int. J. Syst. Evol. Microbiol.">
        <title>The Global Catalogue of Microorganisms (GCM) 10K type strain sequencing project: providing services to taxonomists for standard genome sequencing and annotation.</title>
        <authorList>
            <consortium name="The Broad Institute Genomics Platform"/>
            <consortium name="The Broad Institute Genome Sequencing Center for Infectious Disease"/>
            <person name="Wu L."/>
            <person name="Ma J."/>
        </authorList>
    </citation>
    <scope>NUCLEOTIDE SEQUENCE [LARGE SCALE GENOMIC DNA]</scope>
    <source>
        <strain evidence="4">JCM 3369</strain>
    </source>
</reference>
<dbReference type="PRINTS" id="PR01438">
    <property type="entry name" value="UNVRSLSTRESS"/>
</dbReference>
<dbReference type="InterPro" id="IPR006016">
    <property type="entry name" value="UspA"/>
</dbReference>
<sequence>MVESQPSGAVVVAIDGTDKDAPALRWAADEADCRDVPLSVVHAFPWVISAREYGSPPPEDVIESTAPILDHAVAVVRERHPDLAVSAEVVMERPAVALVRASQNAAALVLGARGLGPLRSRLIGSVSQKVAAHASGTVVVVREDVTRPEGPVVVGVDAASAVPAITEFAFRHAAARHVGVRLVHALDRQPPVPGLADARVRQVLDRRTTEGEEVLRALADEWSERFPGVPVEADLVETNPVEALVVAAAHASLLVVGSRSRHGLAGLRLGSVARGVLHEVPVVAIVRVEHAED</sequence>
<gene>
    <name evidence="3" type="ORF">ACFO3F_01925</name>
</gene>
<comment type="similarity">
    <text evidence="1">Belongs to the universal stress protein A family.</text>
</comment>
<comment type="caution">
    <text evidence="3">The sequence shown here is derived from an EMBL/GenBank/DDBJ whole genome shotgun (WGS) entry which is preliminary data.</text>
</comment>